<feature type="compositionally biased region" description="Low complexity" evidence="4">
    <location>
        <begin position="908"/>
        <end position="945"/>
    </location>
</feature>
<dbReference type="EMBL" id="JAAMPI010000110">
    <property type="protein sequence ID" value="KAF4635590.1"/>
    <property type="molecule type" value="Genomic_DNA"/>
</dbReference>
<feature type="compositionally biased region" description="Polar residues" evidence="4">
    <location>
        <begin position="151"/>
        <end position="187"/>
    </location>
</feature>
<dbReference type="InterPro" id="IPR047249">
    <property type="entry name" value="BRCT_p53bp1-like_rpt1"/>
</dbReference>
<feature type="compositionally biased region" description="Basic and acidic residues" evidence="4">
    <location>
        <begin position="200"/>
        <end position="209"/>
    </location>
</feature>
<name>A0A8H4RV31_9HELO</name>
<feature type="compositionally biased region" description="Basic and acidic residues" evidence="4">
    <location>
        <begin position="1"/>
        <end position="12"/>
    </location>
</feature>
<sequence length="1300" mass="141216">MYKSRRAAEKAAIEGQGGQQWDTQQCLLMQETVFSSSPANTPKKSASPNLLPATSTDIELKQLGHQLEVELQTDGGANGDGIEPIENAANESAESNTGTVATDGHIAAQENVEPKPRPSASISKVHIRRNSKGQLRKFSPEGKELLLIPANQPQDSKMDSEQNSTNDLTQRSTQKSSMSLTQKNPDSAYEQFNLSRISRVPDADAKSQTEIEASPRQQNSVRTDSTPHTYKENELHHIKLHVEPEYLEMEGPASQDRSYAAPQVEEQGLQTYEPQTPAPAVNPFKIKGSVLKGMDMFGATQASSVGRHLGSPTSSRPSPDVYNFHTLPAPRIVSSPLVRHNGDNDRNENQSETPVQSSVRSLLARMANETPQATLPRTIGAQSFDTGPVHRTNSIPEPRRYSSVQESQERRKKQSKSTTPQSDSESSSDSDIDSEPRKHNLKRKRDLDIARQLSAIEFRHRIPSIMRPSSLPPSSSPPSLPPSLPPSSLPTSQAAVEVPSTANRRRRSVQEEYLVQCDGYDARDTQQEEVVTDSQALPSKSPEAILSTPSRSDRKPDKGSDPSTSVIPTVKDILDIPPPSNNRQPSCPLQEVSSNRSALRTPLPSKDRVFSEDGNESKVPETSPPDDRLRPMGEIGLSFPFELDDDLLQNIPGFTQDTQEAEFLKALKFSTAPESPPRANISTFGNASVLPTFPKDVIVPTDTCHAVEPNHALNHVQPELEMPHAPDVSTKGSTSTKDLVDQSISLPSNGEFSMAQDKPAEPELPDLGDAVNVDRKEEPLEPPKSCTEVGSKETSKEINLIQDQPELPVPVVEERIETADPTVAKAPVSSLAEAATVAENDPQAPIEEENDLPARKTRTLQPPPSKRATRSNAKPSKSARNAKVFSTSLAGPESNTPQQPLVVENPILSTKSTTTRSSKLSSVAISTSSTPLSSPPSTLQTTDSPITRSSKRLAKTQFERDETPSRALPKRITKRKSGSSADGVVKKEPSRASKRQSISRAVKENSIDPISLISASSRGKKPAVGLFAGMAFAISYVKQEREKDSVVRLIAENGGEVLDDGFDSLFEVPKSRSNKNCDEQELVLTAAAKSMGFVALISDEHSRKAKYMQALALGLPCISGHWISACVQKEAILDWSTYLLCAGQSSVLGNAHLSRKLPSYSALEATLEGTFAARNKMLGDKSVLLVMGKDRGDGKRKTFMFLTRALGPACLGQVTDYTEARKRLMEAESSGDKWDLLYVDSNEKAAESAVFGTAGAVSGASKKRKRGPTDAESSSPPPKKIRILSDEDVVQSLIFGQLVD</sequence>
<feature type="compositionally biased region" description="Basic and acidic residues" evidence="4">
    <location>
        <begin position="340"/>
        <end position="349"/>
    </location>
</feature>
<evidence type="ECO:0000313" key="7">
    <source>
        <dbReference type="Proteomes" id="UP000566819"/>
    </source>
</evidence>
<dbReference type="InterPro" id="IPR036420">
    <property type="entry name" value="BRCT_dom_sf"/>
</dbReference>
<comment type="subcellular location">
    <subcellularLocation>
        <location evidence="1">Nucleus</location>
    </subcellularLocation>
</comment>
<dbReference type="InterPro" id="IPR001357">
    <property type="entry name" value="BRCT_dom"/>
</dbReference>
<feature type="compositionally biased region" description="Polar residues" evidence="4">
    <location>
        <begin position="90"/>
        <end position="100"/>
    </location>
</feature>
<feature type="domain" description="BRCT" evidence="5">
    <location>
        <begin position="1022"/>
        <end position="1140"/>
    </location>
</feature>
<comment type="caution">
    <text evidence="6">The sequence shown here is derived from an EMBL/GenBank/DDBJ whole genome shotgun (WGS) entry which is preliminary data.</text>
</comment>
<feature type="compositionally biased region" description="Basic residues" evidence="4">
    <location>
        <begin position="125"/>
        <end position="135"/>
    </location>
</feature>
<keyword evidence="2" id="KW-0227">DNA damage</keyword>
<dbReference type="Gene3D" id="3.40.50.10190">
    <property type="entry name" value="BRCT domain"/>
    <property type="match status" value="1"/>
</dbReference>
<dbReference type="SMART" id="SM00292">
    <property type="entry name" value="BRCT"/>
    <property type="match status" value="1"/>
</dbReference>
<reference evidence="6 7" key="1">
    <citation type="submission" date="2020-03" db="EMBL/GenBank/DDBJ databases">
        <title>Draft Genome Sequence of Cudoniella acicularis.</title>
        <authorList>
            <person name="Buettner E."/>
            <person name="Kellner H."/>
        </authorList>
    </citation>
    <scope>NUCLEOTIDE SEQUENCE [LARGE SCALE GENOMIC DNA]</scope>
    <source>
        <strain evidence="6 7">DSM 108380</strain>
    </source>
</reference>
<feature type="region of interest" description="Disordered" evidence="4">
    <location>
        <begin position="1"/>
        <end position="21"/>
    </location>
</feature>
<organism evidence="6 7">
    <name type="scientific">Cudoniella acicularis</name>
    <dbReference type="NCBI Taxonomy" id="354080"/>
    <lineage>
        <taxon>Eukaryota</taxon>
        <taxon>Fungi</taxon>
        <taxon>Dikarya</taxon>
        <taxon>Ascomycota</taxon>
        <taxon>Pezizomycotina</taxon>
        <taxon>Leotiomycetes</taxon>
        <taxon>Helotiales</taxon>
        <taxon>Tricladiaceae</taxon>
        <taxon>Cudoniella</taxon>
    </lineage>
</organism>
<feature type="compositionally biased region" description="Polar residues" evidence="4">
    <location>
        <begin position="369"/>
        <end position="395"/>
    </location>
</feature>
<dbReference type="PANTHER" id="PTHR15321:SF3">
    <property type="entry name" value="TP53-BINDING PROTEIN 1"/>
    <property type="match status" value="1"/>
</dbReference>
<feature type="compositionally biased region" description="Polar residues" evidence="4">
    <location>
        <begin position="581"/>
        <end position="598"/>
    </location>
</feature>
<feature type="compositionally biased region" description="Basic and acidic residues" evidence="4">
    <location>
        <begin position="551"/>
        <end position="560"/>
    </location>
</feature>
<feature type="compositionally biased region" description="Polar residues" evidence="4">
    <location>
        <begin position="210"/>
        <end position="228"/>
    </location>
</feature>
<dbReference type="PROSITE" id="PS50172">
    <property type="entry name" value="BRCT"/>
    <property type="match status" value="1"/>
</dbReference>
<dbReference type="OrthoDB" id="129353at2759"/>
<feature type="region of interest" description="Disordered" evidence="4">
    <location>
        <begin position="200"/>
        <end position="233"/>
    </location>
</feature>
<dbReference type="PANTHER" id="PTHR15321">
    <property type="entry name" value="TUMOR SUPPRESSOR P53-BINDING PROTEIN 1"/>
    <property type="match status" value="1"/>
</dbReference>
<evidence type="ECO:0000256" key="3">
    <source>
        <dbReference type="ARBA" id="ARBA00023242"/>
    </source>
</evidence>
<feature type="compositionally biased region" description="Basic residues" evidence="4">
    <location>
        <begin position="968"/>
        <end position="977"/>
    </location>
</feature>
<evidence type="ECO:0000256" key="1">
    <source>
        <dbReference type="ARBA" id="ARBA00004123"/>
    </source>
</evidence>
<dbReference type="GO" id="GO:0042393">
    <property type="term" value="F:histone binding"/>
    <property type="evidence" value="ECO:0007669"/>
    <property type="project" value="TreeGrafter"/>
</dbReference>
<feature type="compositionally biased region" description="Polar residues" evidence="4">
    <location>
        <begin position="350"/>
        <end position="360"/>
    </location>
</feature>
<dbReference type="GO" id="GO:0045944">
    <property type="term" value="P:positive regulation of transcription by RNA polymerase II"/>
    <property type="evidence" value="ECO:0007669"/>
    <property type="project" value="TreeGrafter"/>
</dbReference>
<feature type="region of interest" description="Disordered" evidence="4">
    <location>
        <begin position="303"/>
        <end position="446"/>
    </location>
</feature>
<dbReference type="Proteomes" id="UP000566819">
    <property type="component" value="Unassembled WGS sequence"/>
</dbReference>
<feature type="compositionally biased region" description="Basic and acidic residues" evidence="4">
    <location>
        <begin position="772"/>
        <end position="781"/>
    </location>
</feature>
<dbReference type="InterPro" id="IPR047252">
    <property type="entry name" value="TP53BP1-like"/>
</dbReference>
<protein>
    <recommendedName>
        <fullName evidence="5">BRCT domain-containing protein</fullName>
    </recommendedName>
</protein>
<dbReference type="SUPFAM" id="SSF52113">
    <property type="entry name" value="BRCT domain"/>
    <property type="match status" value="1"/>
</dbReference>
<proteinExistence type="predicted"/>
<dbReference type="GO" id="GO:0005634">
    <property type="term" value="C:nucleus"/>
    <property type="evidence" value="ECO:0007669"/>
    <property type="project" value="UniProtKB-SubCell"/>
</dbReference>
<feature type="region of interest" description="Disordered" evidence="4">
    <location>
        <begin position="743"/>
        <end position="1001"/>
    </location>
</feature>
<feature type="compositionally biased region" description="Pro residues" evidence="4">
    <location>
        <begin position="470"/>
        <end position="488"/>
    </location>
</feature>
<evidence type="ECO:0000256" key="4">
    <source>
        <dbReference type="SAM" id="MobiDB-lite"/>
    </source>
</evidence>
<gene>
    <name evidence="6" type="ORF">G7Y89_g2497</name>
</gene>
<feature type="region of interest" description="Disordered" evidence="4">
    <location>
        <begin position="464"/>
        <end position="631"/>
    </location>
</feature>
<feature type="compositionally biased region" description="Basic and acidic residues" evidence="4">
    <location>
        <begin position="605"/>
        <end position="631"/>
    </location>
</feature>
<accession>A0A8H4RV31</accession>
<feature type="compositionally biased region" description="Polar residues" evidence="4">
    <location>
        <begin position="528"/>
        <end position="538"/>
    </location>
</feature>
<dbReference type="CDD" id="cd17745">
    <property type="entry name" value="BRCT_p53bp1_rpt1"/>
    <property type="match status" value="1"/>
</dbReference>
<evidence type="ECO:0000313" key="6">
    <source>
        <dbReference type="EMBL" id="KAF4635590.1"/>
    </source>
</evidence>
<feature type="compositionally biased region" description="Polar residues" evidence="4">
    <location>
        <begin position="870"/>
        <end position="899"/>
    </location>
</feature>
<keyword evidence="7" id="KW-1185">Reference proteome</keyword>
<evidence type="ECO:0000256" key="2">
    <source>
        <dbReference type="ARBA" id="ARBA00022763"/>
    </source>
</evidence>
<evidence type="ECO:0000259" key="5">
    <source>
        <dbReference type="PROSITE" id="PS50172"/>
    </source>
</evidence>
<feature type="region of interest" description="Disordered" evidence="4">
    <location>
        <begin position="1257"/>
        <end position="1282"/>
    </location>
</feature>
<dbReference type="GO" id="GO:0000077">
    <property type="term" value="P:DNA damage checkpoint signaling"/>
    <property type="evidence" value="ECO:0007669"/>
    <property type="project" value="TreeGrafter"/>
</dbReference>
<feature type="region of interest" description="Disordered" evidence="4">
    <location>
        <begin position="90"/>
        <end position="187"/>
    </location>
</feature>
<keyword evidence="3" id="KW-0539">Nucleus</keyword>